<dbReference type="EMBL" id="JAGINT010000001">
    <property type="protein sequence ID" value="MBP2348919.1"/>
    <property type="molecule type" value="Genomic_DNA"/>
</dbReference>
<evidence type="ECO:0000256" key="5">
    <source>
        <dbReference type="ARBA" id="ARBA00022989"/>
    </source>
</evidence>
<dbReference type="PANTHER" id="PTHR23517">
    <property type="entry name" value="RESISTANCE PROTEIN MDTM, PUTATIVE-RELATED-RELATED"/>
    <property type="match status" value="1"/>
</dbReference>
<feature type="transmembrane region" description="Helical" evidence="7">
    <location>
        <begin position="53"/>
        <end position="74"/>
    </location>
</feature>
<dbReference type="InterPro" id="IPR036259">
    <property type="entry name" value="MFS_trans_sf"/>
</dbReference>
<evidence type="ECO:0000256" key="1">
    <source>
        <dbReference type="ARBA" id="ARBA00004651"/>
    </source>
</evidence>
<feature type="transmembrane region" description="Helical" evidence="7">
    <location>
        <begin position="86"/>
        <end position="103"/>
    </location>
</feature>
<keyword evidence="4 7" id="KW-0812">Transmembrane</keyword>
<dbReference type="Pfam" id="PF07690">
    <property type="entry name" value="MFS_1"/>
    <property type="match status" value="2"/>
</dbReference>
<dbReference type="PROSITE" id="PS00216">
    <property type="entry name" value="SUGAR_TRANSPORT_1"/>
    <property type="match status" value="2"/>
</dbReference>
<dbReference type="InterPro" id="IPR011701">
    <property type="entry name" value="MFS"/>
</dbReference>
<dbReference type="RefSeq" id="WP_209692173.1">
    <property type="nucleotide sequence ID" value="NZ_BAAAVU010000049.1"/>
</dbReference>
<evidence type="ECO:0000313" key="9">
    <source>
        <dbReference type="EMBL" id="MBP2348919.1"/>
    </source>
</evidence>
<evidence type="ECO:0000256" key="6">
    <source>
        <dbReference type="ARBA" id="ARBA00023136"/>
    </source>
</evidence>
<dbReference type="CDD" id="cd17325">
    <property type="entry name" value="MFS_MdtG_SLC18_like"/>
    <property type="match status" value="1"/>
</dbReference>
<reference evidence="10 11" key="1">
    <citation type="submission" date="2021-03" db="EMBL/GenBank/DDBJ databases">
        <title>Sequencing the genomes of 1000 actinobacteria strains.</title>
        <authorList>
            <person name="Klenk H.-P."/>
        </authorList>
    </citation>
    <scope>NUCLEOTIDE SEQUENCE [LARGE SCALE GENOMIC DNA]</scope>
    <source>
        <strain evidence="10 11">DSM 18824</strain>
    </source>
</reference>
<evidence type="ECO:0000313" key="10">
    <source>
        <dbReference type="EMBL" id="MBP2357590.1"/>
    </source>
</evidence>
<feature type="domain" description="Major facilitator superfamily (MFS) profile" evidence="8">
    <location>
        <begin position="10"/>
        <end position="410"/>
    </location>
</feature>
<feature type="transmembrane region" description="Helical" evidence="7">
    <location>
        <begin position="298"/>
        <end position="316"/>
    </location>
</feature>
<evidence type="ECO:0000256" key="7">
    <source>
        <dbReference type="SAM" id="Phobius"/>
    </source>
</evidence>
<evidence type="ECO:0000256" key="3">
    <source>
        <dbReference type="ARBA" id="ARBA00022475"/>
    </source>
</evidence>
<dbReference type="Proteomes" id="UP000755585">
    <property type="component" value="Unassembled WGS sequence"/>
</dbReference>
<evidence type="ECO:0000256" key="4">
    <source>
        <dbReference type="ARBA" id="ARBA00022692"/>
    </source>
</evidence>
<evidence type="ECO:0000259" key="8">
    <source>
        <dbReference type="PROSITE" id="PS50850"/>
    </source>
</evidence>
<name>A0ABS4V0Z8_9ACTN</name>
<proteinExistence type="predicted"/>
<feature type="transmembrane region" description="Helical" evidence="7">
    <location>
        <begin position="151"/>
        <end position="171"/>
    </location>
</feature>
<feature type="transmembrane region" description="Helical" evidence="7">
    <location>
        <begin position="109"/>
        <end position="130"/>
    </location>
</feature>
<keyword evidence="2" id="KW-0813">Transport</keyword>
<feature type="transmembrane region" description="Helical" evidence="7">
    <location>
        <begin position="12"/>
        <end position="33"/>
    </location>
</feature>
<sequence length="415" mass="43379">MTTEAKAPRLGLRANLAQFVLLVAVNALVGGMLGQERIVLPLLADQTFGLTKYTGALTFILAFGAVKAATNFFAGTWSDRYGRKPVLVAGWLIGLPVPLLLIWAPNWGWVIAANVLLGINQGLTWSTTVIMKIDLVGPARRGLAMGLNEAAGYLAVAATAMATGYLADAYGLRPAPFLLGAAFAALGLGLSTLAVRETRGHAHHEAARGTPTPGGDLTTAQVFTLTSFKEPALSSASQAGLVNNLNDGMAWGLFPILFAAHHLSLARIGLLGALYPAVWGFGQLATGALSDRWGRKGLITAGMLLQAGALALVAAGDTFGQWLVAVTFLGLGTAMVYPTLLATIGDVAHPAWRARAVGVYRLWRDGGFAVGALLAGIIADLWGIPAAVWTVAALTALSGLVVAARMYETHPRRNR</sequence>
<evidence type="ECO:0000256" key="2">
    <source>
        <dbReference type="ARBA" id="ARBA00022448"/>
    </source>
</evidence>
<dbReference type="PROSITE" id="PS50850">
    <property type="entry name" value="MFS"/>
    <property type="match status" value="1"/>
</dbReference>
<feature type="transmembrane region" description="Helical" evidence="7">
    <location>
        <begin position="177"/>
        <end position="195"/>
    </location>
</feature>
<organism evidence="10 11">
    <name type="scientific">Kribbella aluminosa</name>
    <dbReference type="NCBI Taxonomy" id="416017"/>
    <lineage>
        <taxon>Bacteria</taxon>
        <taxon>Bacillati</taxon>
        <taxon>Actinomycetota</taxon>
        <taxon>Actinomycetes</taxon>
        <taxon>Propionibacteriales</taxon>
        <taxon>Kribbellaceae</taxon>
        <taxon>Kribbella</taxon>
    </lineage>
</organism>
<keyword evidence="5 7" id="KW-1133">Transmembrane helix</keyword>
<gene>
    <name evidence="9" type="ORF">JOF29_000002</name>
    <name evidence="10" type="ORF">JOF29_008700</name>
</gene>
<accession>A0ABS4V0Z8</accession>
<dbReference type="InterPro" id="IPR005829">
    <property type="entry name" value="Sugar_transporter_CS"/>
</dbReference>
<dbReference type="InterPro" id="IPR050171">
    <property type="entry name" value="MFS_Transporters"/>
</dbReference>
<evidence type="ECO:0000313" key="11">
    <source>
        <dbReference type="Proteomes" id="UP000755585"/>
    </source>
</evidence>
<dbReference type="Gene3D" id="1.20.1250.20">
    <property type="entry name" value="MFS general substrate transporter like domains"/>
    <property type="match status" value="2"/>
</dbReference>
<comment type="caution">
    <text evidence="10">The sequence shown here is derived from an EMBL/GenBank/DDBJ whole genome shotgun (WGS) entry which is preliminary data.</text>
</comment>
<dbReference type="EMBL" id="JAGINT010000002">
    <property type="protein sequence ID" value="MBP2357590.1"/>
    <property type="molecule type" value="Genomic_DNA"/>
</dbReference>
<keyword evidence="11" id="KW-1185">Reference proteome</keyword>
<feature type="transmembrane region" description="Helical" evidence="7">
    <location>
        <begin position="388"/>
        <end position="407"/>
    </location>
</feature>
<protein>
    <submittedName>
        <fullName evidence="10">MFS family permease</fullName>
    </submittedName>
</protein>
<keyword evidence="3" id="KW-1003">Cell membrane</keyword>
<keyword evidence="6 7" id="KW-0472">Membrane</keyword>
<comment type="subcellular location">
    <subcellularLocation>
        <location evidence="1">Cell membrane</location>
        <topology evidence="1">Multi-pass membrane protein</topology>
    </subcellularLocation>
</comment>
<dbReference type="InterPro" id="IPR020846">
    <property type="entry name" value="MFS_dom"/>
</dbReference>
<dbReference type="PANTHER" id="PTHR23517:SF3">
    <property type="entry name" value="INTEGRAL MEMBRANE TRANSPORT PROTEIN"/>
    <property type="match status" value="1"/>
</dbReference>
<feature type="transmembrane region" description="Helical" evidence="7">
    <location>
        <begin position="322"/>
        <end position="341"/>
    </location>
</feature>
<dbReference type="SUPFAM" id="SSF103473">
    <property type="entry name" value="MFS general substrate transporter"/>
    <property type="match status" value="2"/>
</dbReference>